<evidence type="ECO:0000256" key="1">
    <source>
        <dbReference type="SAM" id="SignalP"/>
    </source>
</evidence>
<keyword evidence="1" id="KW-0732">Signal</keyword>
<keyword evidence="3" id="KW-1185">Reference proteome</keyword>
<organism evidence="2 3">
    <name type="scientific">Pseudobowmanella zhangzhouensis</name>
    <dbReference type="NCBI Taxonomy" id="1537679"/>
    <lineage>
        <taxon>Bacteria</taxon>
        <taxon>Pseudomonadati</taxon>
        <taxon>Pseudomonadota</taxon>
        <taxon>Gammaproteobacteria</taxon>
        <taxon>Alteromonadales</taxon>
        <taxon>Alteromonadaceae</taxon>
    </lineage>
</organism>
<comment type="caution">
    <text evidence="2">The sequence shown here is derived from an EMBL/GenBank/DDBJ whole genome shotgun (WGS) entry which is preliminary data.</text>
</comment>
<evidence type="ECO:0000313" key="2">
    <source>
        <dbReference type="EMBL" id="MFC6440862.1"/>
    </source>
</evidence>
<feature type="signal peptide" evidence="1">
    <location>
        <begin position="1"/>
        <end position="18"/>
    </location>
</feature>
<dbReference type="RefSeq" id="WP_131259776.1">
    <property type="nucleotide sequence ID" value="NZ_JBHSUS010000001.1"/>
</dbReference>
<protein>
    <recommendedName>
        <fullName evidence="4">Transglutaminase-like superfamily protein</fullName>
    </recommendedName>
</protein>
<dbReference type="Proteomes" id="UP001596364">
    <property type="component" value="Unassembled WGS sequence"/>
</dbReference>
<evidence type="ECO:0008006" key="4">
    <source>
        <dbReference type="Google" id="ProtNLM"/>
    </source>
</evidence>
<reference evidence="3" key="1">
    <citation type="journal article" date="2019" name="Int. J. Syst. Evol. Microbiol.">
        <title>The Global Catalogue of Microorganisms (GCM) 10K type strain sequencing project: providing services to taxonomists for standard genome sequencing and annotation.</title>
        <authorList>
            <consortium name="The Broad Institute Genomics Platform"/>
            <consortium name="The Broad Institute Genome Sequencing Center for Infectious Disease"/>
            <person name="Wu L."/>
            <person name="Ma J."/>
        </authorList>
    </citation>
    <scope>NUCLEOTIDE SEQUENCE [LARGE SCALE GENOMIC DNA]</scope>
    <source>
        <strain evidence="3">CGMCC 1.16031</strain>
    </source>
</reference>
<proteinExistence type="predicted"/>
<accession>A0ABW1XN89</accession>
<sequence>MKRMFLTMLCTICLTCHAEQLNYERTTAGNQVLFNYIWQDSQNQRYDLRFAIKKSTLFTPFREFLPFDQTLMDRHILMALRQKAATANPRDVRIEVQQLGSELNMKFRAASQATIDQWHQALNQQADVARADYLHKHYYVTFETPLQQNLVKPDHVRFALESAEIIQPVINAFRTMLGENASPRDIVTAVASWVQSIPYDTLEDRTTSSGSGFSPPNTLIYENQGDCDSKAVLTAAILHGLLPYVDMMYVFLPEHALLAISIPWQEGEQIITHQALEYVYLEVAGPAVVPIGQLSPSSLRALAQGQQELEPIRFSMAAIETQP</sequence>
<name>A0ABW1XN89_9ALTE</name>
<evidence type="ECO:0000313" key="3">
    <source>
        <dbReference type="Proteomes" id="UP001596364"/>
    </source>
</evidence>
<feature type="chain" id="PRO_5046125186" description="Transglutaminase-like superfamily protein" evidence="1">
    <location>
        <begin position="19"/>
        <end position="323"/>
    </location>
</feature>
<dbReference type="EMBL" id="JBHSUS010000001">
    <property type="protein sequence ID" value="MFC6440862.1"/>
    <property type="molecule type" value="Genomic_DNA"/>
</dbReference>
<gene>
    <name evidence="2" type="ORF">ACFP85_11975</name>
</gene>